<gene>
    <name evidence="7" type="primary">csfU</name>
    <name evidence="7" type="ORF">Selli2_19040</name>
</gene>
<dbReference type="Gene3D" id="1.10.10.10">
    <property type="entry name" value="Winged helix-like DNA-binding domain superfamily/Winged helix DNA-binding domain"/>
    <property type="match status" value="1"/>
</dbReference>
<reference evidence="7" key="2">
    <citation type="submission" date="2022-11" db="EMBL/GenBank/DDBJ databases">
        <title>Draft genome sequence of Sellimonas catena strain 18CBH55.</title>
        <authorList>
            <person name="Hisatomi A."/>
            <person name="Ohkuma M."/>
            <person name="Sakamoto M."/>
        </authorList>
    </citation>
    <scope>NUCLEOTIDE SEQUENCE</scope>
    <source>
        <strain evidence="7">18CBH55</strain>
    </source>
</reference>
<protein>
    <submittedName>
        <fullName evidence="7">RNA polymerase sigma factor</fullName>
    </submittedName>
</protein>
<reference evidence="7" key="1">
    <citation type="submission" date="2022-11" db="EMBL/GenBank/DDBJ databases">
        <title>Draft genome sequence of Sellimonas catena strain 18CBH55.</title>
        <authorList>
            <person name="Atsushi H."/>
            <person name="Moriya O."/>
            <person name="Mitsuo S."/>
        </authorList>
    </citation>
    <scope>NUCLEOTIDE SEQUENCE</scope>
    <source>
        <strain evidence="7">18CBH55</strain>
    </source>
</reference>
<dbReference type="RefSeq" id="WP_281845321.1">
    <property type="nucleotide sequence ID" value="NZ_BSCH01000011.1"/>
</dbReference>
<keyword evidence="4" id="KW-0804">Transcription</keyword>
<organism evidence="7 8">
    <name type="scientific">Sellimonas catena</name>
    <dbReference type="NCBI Taxonomy" id="2994035"/>
    <lineage>
        <taxon>Bacteria</taxon>
        <taxon>Bacillati</taxon>
        <taxon>Bacillota</taxon>
        <taxon>Clostridia</taxon>
        <taxon>Lachnospirales</taxon>
        <taxon>Lachnospiraceae</taxon>
        <taxon>Sellimonas</taxon>
    </lineage>
</organism>
<dbReference type="InterPro" id="IPR014284">
    <property type="entry name" value="RNA_pol_sigma-70_dom"/>
</dbReference>
<comment type="caution">
    <text evidence="7">The sequence shown here is derived from an EMBL/GenBank/DDBJ whole genome shotgun (WGS) entry which is preliminary data.</text>
</comment>
<dbReference type="GO" id="GO:0016987">
    <property type="term" value="F:sigma factor activity"/>
    <property type="evidence" value="ECO:0007669"/>
    <property type="project" value="UniProtKB-KW"/>
</dbReference>
<evidence type="ECO:0000256" key="3">
    <source>
        <dbReference type="ARBA" id="ARBA00023082"/>
    </source>
</evidence>
<dbReference type="InterPro" id="IPR013324">
    <property type="entry name" value="RNA_pol_sigma_r3/r4-like"/>
</dbReference>
<dbReference type="CDD" id="cd06171">
    <property type="entry name" value="Sigma70_r4"/>
    <property type="match status" value="1"/>
</dbReference>
<evidence type="ECO:0000256" key="4">
    <source>
        <dbReference type="ARBA" id="ARBA00023163"/>
    </source>
</evidence>
<evidence type="ECO:0000259" key="6">
    <source>
        <dbReference type="Pfam" id="PF08281"/>
    </source>
</evidence>
<dbReference type="InterPro" id="IPR039425">
    <property type="entry name" value="RNA_pol_sigma-70-like"/>
</dbReference>
<dbReference type="PANTHER" id="PTHR43133">
    <property type="entry name" value="RNA POLYMERASE ECF-TYPE SIGMA FACTO"/>
    <property type="match status" value="1"/>
</dbReference>
<evidence type="ECO:0000256" key="2">
    <source>
        <dbReference type="ARBA" id="ARBA00023015"/>
    </source>
</evidence>
<dbReference type="Proteomes" id="UP001145094">
    <property type="component" value="Unassembled WGS sequence"/>
</dbReference>
<evidence type="ECO:0000313" key="8">
    <source>
        <dbReference type="Proteomes" id="UP001145094"/>
    </source>
</evidence>
<dbReference type="Gene3D" id="1.10.1740.10">
    <property type="match status" value="1"/>
</dbReference>
<feature type="domain" description="RNA polymerase sigma factor 70 region 4 type 2" evidence="6">
    <location>
        <begin position="109"/>
        <end position="161"/>
    </location>
</feature>
<dbReference type="Pfam" id="PF08281">
    <property type="entry name" value="Sigma70_r4_2"/>
    <property type="match status" value="1"/>
</dbReference>
<proteinExistence type="inferred from homology"/>
<dbReference type="InterPro" id="IPR013325">
    <property type="entry name" value="RNA_pol_sigma_r2"/>
</dbReference>
<dbReference type="Pfam" id="PF04542">
    <property type="entry name" value="Sigma70_r2"/>
    <property type="match status" value="1"/>
</dbReference>
<name>A0A9W6CFT8_9FIRM</name>
<dbReference type="AlphaFoldDB" id="A0A9W6CFT8"/>
<dbReference type="GO" id="GO:0006352">
    <property type="term" value="P:DNA-templated transcription initiation"/>
    <property type="evidence" value="ECO:0007669"/>
    <property type="project" value="InterPro"/>
</dbReference>
<dbReference type="SUPFAM" id="SSF88659">
    <property type="entry name" value="Sigma3 and sigma4 domains of RNA polymerase sigma factors"/>
    <property type="match status" value="1"/>
</dbReference>
<dbReference type="NCBIfam" id="TIGR02937">
    <property type="entry name" value="sigma70-ECF"/>
    <property type="match status" value="1"/>
</dbReference>
<feature type="domain" description="RNA polymerase sigma-70 region 2" evidence="5">
    <location>
        <begin position="20"/>
        <end position="86"/>
    </location>
</feature>
<dbReference type="SUPFAM" id="SSF88946">
    <property type="entry name" value="Sigma2 domain of RNA polymerase sigma factors"/>
    <property type="match status" value="1"/>
</dbReference>
<comment type="similarity">
    <text evidence="1">Belongs to the sigma-70 factor family. ECF subfamily.</text>
</comment>
<keyword evidence="3" id="KW-0731">Sigma factor</keyword>
<keyword evidence="2" id="KW-0805">Transcription regulation</keyword>
<dbReference type="EMBL" id="BSCH01000011">
    <property type="protein sequence ID" value="GLG90477.1"/>
    <property type="molecule type" value="Genomic_DNA"/>
</dbReference>
<sequence>MFEKKLVKKLIFDEGEIETLIQENYKCIYRYCFYHVRNREVAQDITQDVFFKFIKEIDRYKEYGRLKNYLYVIAKNSIRDYIRKTQNVNLKLVEEEYDDGGIDKKLMQMSIWEALDSLDDLDKEIIILRYYQELRIKDISQIIDIPASTVRYKLKNAEKTLKNRLEL</sequence>
<dbReference type="InterPro" id="IPR036388">
    <property type="entry name" value="WH-like_DNA-bd_sf"/>
</dbReference>
<dbReference type="InterPro" id="IPR007627">
    <property type="entry name" value="RNA_pol_sigma70_r2"/>
</dbReference>
<evidence type="ECO:0000259" key="5">
    <source>
        <dbReference type="Pfam" id="PF04542"/>
    </source>
</evidence>
<evidence type="ECO:0000313" key="7">
    <source>
        <dbReference type="EMBL" id="GLG90477.1"/>
    </source>
</evidence>
<accession>A0A9W6CFT8</accession>
<evidence type="ECO:0000256" key="1">
    <source>
        <dbReference type="ARBA" id="ARBA00010641"/>
    </source>
</evidence>
<reference evidence="7" key="3">
    <citation type="journal article" date="2023" name="Int. J. Syst. Evol. Microbiol.">
        <title>Sellimonas catena sp. nov., isolated from human faeces.</title>
        <authorList>
            <person name="Hisatomi A."/>
            <person name="Ohkuma M."/>
            <person name="Sakamoto M."/>
        </authorList>
    </citation>
    <scope>NUCLEOTIDE SEQUENCE</scope>
    <source>
        <strain evidence="7">18CBH55</strain>
    </source>
</reference>
<dbReference type="PANTHER" id="PTHR43133:SF51">
    <property type="entry name" value="RNA POLYMERASE SIGMA FACTOR"/>
    <property type="match status" value="1"/>
</dbReference>
<dbReference type="GO" id="GO:0003677">
    <property type="term" value="F:DNA binding"/>
    <property type="evidence" value="ECO:0007669"/>
    <property type="project" value="InterPro"/>
</dbReference>
<dbReference type="InterPro" id="IPR013249">
    <property type="entry name" value="RNA_pol_sigma70_r4_t2"/>
</dbReference>